<evidence type="ECO:0000256" key="4">
    <source>
        <dbReference type="SAM" id="Phobius"/>
    </source>
</evidence>
<dbReference type="EMBL" id="CP009507">
    <property type="protein sequence ID" value="AKB33805.1"/>
    <property type="molecule type" value="Genomic_DNA"/>
</dbReference>
<name>A0A0E3PGE4_9EURY</name>
<keyword evidence="4" id="KW-0812">Transmembrane</keyword>
<dbReference type="InterPro" id="IPR051550">
    <property type="entry name" value="SCF-Subunits/Alg-Epimerases"/>
</dbReference>
<evidence type="ECO:0000313" key="6">
    <source>
        <dbReference type="EMBL" id="AKB33805.1"/>
    </source>
</evidence>
<dbReference type="GeneID" id="41607282"/>
<dbReference type="SMART" id="SM00722">
    <property type="entry name" value="CASH"/>
    <property type="match status" value="1"/>
</dbReference>
<keyword evidence="4" id="KW-1133">Transmembrane helix</keyword>
<organism evidence="6 7">
    <name type="scientific">Methanosarcina siciliae HI350</name>
    <dbReference type="NCBI Taxonomy" id="1434119"/>
    <lineage>
        <taxon>Archaea</taxon>
        <taxon>Methanobacteriati</taxon>
        <taxon>Methanobacteriota</taxon>
        <taxon>Stenosarchaea group</taxon>
        <taxon>Methanomicrobia</taxon>
        <taxon>Methanosarcinales</taxon>
        <taxon>Methanosarcinaceae</taxon>
        <taxon>Methanosarcina</taxon>
    </lineage>
</organism>
<reference evidence="6 7" key="1">
    <citation type="submission" date="2014-07" db="EMBL/GenBank/DDBJ databases">
        <title>Methanogenic archaea and the global carbon cycle.</title>
        <authorList>
            <person name="Henriksen J.R."/>
            <person name="Luke J."/>
            <person name="Reinhart S."/>
            <person name="Benedict M.N."/>
            <person name="Youngblut N.D."/>
            <person name="Metcalf M.E."/>
            <person name="Whitaker R.J."/>
            <person name="Metcalf W.W."/>
        </authorList>
    </citation>
    <scope>NUCLEOTIDE SEQUENCE [LARGE SCALE GENOMIC DNA]</scope>
    <source>
        <strain evidence="6 7">HI350</strain>
    </source>
</reference>
<dbReference type="InterPro" id="IPR006626">
    <property type="entry name" value="PbH1"/>
</dbReference>
<feature type="transmembrane region" description="Helical" evidence="4">
    <location>
        <begin position="318"/>
        <end position="337"/>
    </location>
</feature>
<dbReference type="InterPro" id="IPR022441">
    <property type="entry name" value="Para_beta_helix_rpt-2"/>
</dbReference>
<dbReference type="PANTHER" id="PTHR22990">
    <property type="entry name" value="F-BOX ONLY PROTEIN"/>
    <property type="match status" value="1"/>
</dbReference>
<sequence length="354" mass="38866">MILLKTIRNVKICFAIGFVLLLLSSGTSTARRITVGSDENQDFSSIQEAVNAASPGDTVYVYKGLYMENIYLDKEITVRSISGIPDMINIKAKNPNDHVFHVNANNVTISGFYINGASDPLKAGIYLENTHGILISNNKLSNNHLGIYLDSSTTNMLNLNNVSGNEVGIFLKASKDNWVINNKVKMNSLDGILLEASDENHVTGNLLNYNVGYGFVLSNSSRNLIYNNFFQNNVNVGYEGTNSANSWNMTREKGINIVGGPYIGGNYWTGPESTALCTIDDQDNDGFCDVSYDLGEGNIDYMPLIRHSSAFQGNERSITVSLIGFALFVFAVSIFIVKKVMSWGKGELPEDDVK</sequence>
<protein>
    <submittedName>
        <fullName evidence="6">Cell surface protein</fullName>
    </submittedName>
</protein>
<dbReference type="Pfam" id="PF05048">
    <property type="entry name" value="NosD"/>
    <property type="match status" value="1"/>
</dbReference>
<dbReference type="FunFam" id="2.160.20.10:FF:000141">
    <property type="entry name" value="Cell surface protein"/>
    <property type="match status" value="1"/>
</dbReference>
<evidence type="ECO:0000256" key="3">
    <source>
        <dbReference type="ARBA" id="ARBA00022786"/>
    </source>
</evidence>
<dbReference type="InterPro" id="IPR007742">
    <property type="entry name" value="NosD_dom"/>
</dbReference>
<gene>
    <name evidence="6" type="ORF">MSSIH_3115</name>
</gene>
<dbReference type="PATRIC" id="fig|1434119.4.peg.4055"/>
<dbReference type="NCBIfam" id="TIGR03804">
    <property type="entry name" value="para_beta_helix"/>
    <property type="match status" value="3"/>
</dbReference>
<keyword evidence="3" id="KW-0833">Ubl conjugation pathway</keyword>
<dbReference type="RefSeq" id="WP_148705889.1">
    <property type="nucleotide sequence ID" value="NZ_CP009507.1"/>
</dbReference>
<comment type="pathway">
    <text evidence="1">Protein modification; protein ubiquitination.</text>
</comment>
<proteinExistence type="predicted"/>
<dbReference type="Proteomes" id="UP000033092">
    <property type="component" value="Chromosome"/>
</dbReference>
<dbReference type="InterPro" id="IPR011050">
    <property type="entry name" value="Pectin_lyase_fold/virulence"/>
</dbReference>
<keyword evidence="2" id="KW-0677">Repeat</keyword>
<accession>A0A0E3PGE4</accession>
<feature type="domain" description="Carbohydrate-binding/sugar hydrolysis" evidence="5">
    <location>
        <begin position="53"/>
        <end position="218"/>
    </location>
</feature>
<dbReference type="InterPro" id="IPR012334">
    <property type="entry name" value="Pectin_lyas_fold"/>
</dbReference>
<evidence type="ECO:0000256" key="1">
    <source>
        <dbReference type="ARBA" id="ARBA00004906"/>
    </source>
</evidence>
<evidence type="ECO:0000313" key="7">
    <source>
        <dbReference type="Proteomes" id="UP000033092"/>
    </source>
</evidence>
<dbReference type="KEGG" id="msz:MSSIH_3115"/>
<dbReference type="InterPro" id="IPR006633">
    <property type="entry name" value="Carb-bd_sugar_hydrolysis-dom"/>
</dbReference>
<evidence type="ECO:0000256" key="2">
    <source>
        <dbReference type="ARBA" id="ARBA00022737"/>
    </source>
</evidence>
<dbReference type="SMART" id="SM00710">
    <property type="entry name" value="PbH1"/>
    <property type="match status" value="6"/>
</dbReference>
<dbReference type="Gene3D" id="2.160.20.10">
    <property type="entry name" value="Single-stranded right-handed beta-helix, Pectin lyase-like"/>
    <property type="match status" value="1"/>
</dbReference>
<dbReference type="PANTHER" id="PTHR22990:SF15">
    <property type="entry name" value="F-BOX ONLY PROTEIN 10"/>
    <property type="match status" value="1"/>
</dbReference>
<keyword evidence="4" id="KW-0472">Membrane</keyword>
<dbReference type="AlphaFoldDB" id="A0A0E3PGE4"/>
<evidence type="ECO:0000259" key="5">
    <source>
        <dbReference type="SMART" id="SM00722"/>
    </source>
</evidence>
<dbReference type="HOGENOM" id="CLU_862238_0_0_2"/>
<dbReference type="SUPFAM" id="SSF51126">
    <property type="entry name" value="Pectin lyase-like"/>
    <property type="match status" value="1"/>
</dbReference>